<protein>
    <submittedName>
        <fullName evidence="8">Major facilitator superfamily domain-containing protein</fullName>
    </submittedName>
</protein>
<evidence type="ECO:0000256" key="5">
    <source>
        <dbReference type="SAM" id="MobiDB-lite"/>
    </source>
</evidence>
<keyword evidence="2 6" id="KW-0812">Transmembrane</keyword>
<dbReference type="EMBL" id="JARVKM010000030">
    <property type="protein sequence ID" value="KAK9776096.1"/>
    <property type="molecule type" value="Genomic_DNA"/>
</dbReference>
<dbReference type="Pfam" id="PF07690">
    <property type="entry name" value="MFS_1"/>
    <property type="match status" value="1"/>
</dbReference>
<dbReference type="SUPFAM" id="SSF103473">
    <property type="entry name" value="MFS general substrate transporter"/>
    <property type="match status" value="1"/>
</dbReference>
<evidence type="ECO:0000256" key="1">
    <source>
        <dbReference type="ARBA" id="ARBA00004141"/>
    </source>
</evidence>
<dbReference type="PROSITE" id="PS50850">
    <property type="entry name" value="MFS"/>
    <property type="match status" value="1"/>
</dbReference>
<feature type="transmembrane region" description="Helical" evidence="6">
    <location>
        <begin position="138"/>
        <end position="156"/>
    </location>
</feature>
<evidence type="ECO:0000256" key="3">
    <source>
        <dbReference type="ARBA" id="ARBA00022989"/>
    </source>
</evidence>
<feature type="transmembrane region" description="Helical" evidence="6">
    <location>
        <begin position="544"/>
        <end position="563"/>
    </location>
</feature>
<feature type="compositionally biased region" description="Basic and acidic residues" evidence="5">
    <location>
        <begin position="827"/>
        <end position="836"/>
    </location>
</feature>
<feature type="transmembrane region" description="Helical" evidence="6">
    <location>
        <begin position="369"/>
        <end position="393"/>
    </location>
</feature>
<gene>
    <name evidence="8" type="ORF">SCAR479_07316</name>
</gene>
<keyword evidence="9" id="KW-1185">Reference proteome</keyword>
<evidence type="ECO:0000256" key="4">
    <source>
        <dbReference type="ARBA" id="ARBA00023136"/>
    </source>
</evidence>
<feature type="compositionally biased region" description="Basic and acidic residues" evidence="5">
    <location>
        <begin position="580"/>
        <end position="590"/>
    </location>
</feature>
<feature type="transmembrane region" description="Helical" evidence="6">
    <location>
        <begin position="268"/>
        <end position="292"/>
    </location>
</feature>
<feature type="transmembrane region" description="Helical" evidence="6">
    <location>
        <begin position="176"/>
        <end position="195"/>
    </location>
</feature>
<feature type="domain" description="Major facilitator superfamily (MFS) profile" evidence="7">
    <location>
        <begin position="133"/>
        <end position="567"/>
    </location>
</feature>
<reference evidence="8 9" key="1">
    <citation type="submission" date="2024-02" db="EMBL/GenBank/DDBJ databases">
        <title>First draft genome assembly of two strains of Seiridium cardinale.</title>
        <authorList>
            <person name="Emiliani G."/>
            <person name="Scali E."/>
        </authorList>
    </citation>
    <scope>NUCLEOTIDE SEQUENCE [LARGE SCALE GENOMIC DNA]</scope>
    <source>
        <strain evidence="8 9">BM-138-000479</strain>
    </source>
</reference>
<proteinExistence type="predicted"/>
<feature type="compositionally biased region" description="Polar residues" evidence="5">
    <location>
        <begin position="23"/>
        <end position="39"/>
    </location>
</feature>
<dbReference type="PANTHER" id="PTHR23502:SF12">
    <property type="entry name" value="MULTIDRUG TRANSPORTER, PUTATIVE (AFU_ORTHOLOGUE AFUA_1G06440)-RELATED"/>
    <property type="match status" value="1"/>
</dbReference>
<evidence type="ECO:0000256" key="2">
    <source>
        <dbReference type="ARBA" id="ARBA00022692"/>
    </source>
</evidence>
<dbReference type="PANTHER" id="PTHR23502">
    <property type="entry name" value="MAJOR FACILITATOR SUPERFAMILY"/>
    <property type="match status" value="1"/>
</dbReference>
<feature type="transmembrane region" description="Helical" evidence="6">
    <location>
        <begin position="447"/>
        <end position="469"/>
    </location>
</feature>
<dbReference type="CDD" id="cd17323">
    <property type="entry name" value="MFS_Tpo1_MDR_like"/>
    <property type="match status" value="1"/>
</dbReference>
<feature type="transmembrane region" description="Helical" evidence="6">
    <location>
        <begin position="234"/>
        <end position="256"/>
    </location>
</feature>
<feature type="region of interest" description="Disordered" evidence="5">
    <location>
        <begin position="789"/>
        <end position="836"/>
    </location>
</feature>
<comment type="caution">
    <text evidence="8">The sequence shown here is derived from an EMBL/GenBank/DDBJ whole genome shotgun (WGS) entry which is preliminary data.</text>
</comment>
<feature type="transmembrane region" description="Helical" evidence="6">
    <location>
        <begin position="207"/>
        <end position="228"/>
    </location>
</feature>
<dbReference type="Proteomes" id="UP001465668">
    <property type="component" value="Unassembled WGS sequence"/>
</dbReference>
<feature type="region of interest" description="Disordered" evidence="5">
    <location>
        <begin position="580"/>
        <end position="629"/>
    </location>
</feature>
<feature type="region of interest" description="Disordered" evidence="5">
    <location>
        <begin position="743"/>
        <end position="770"/>
    </location>
</feature>
<dbReference type="InterPro" id="IPR036259">
    <property type="entry name" value="MFS_trans_sf"/>
</dbReference>
<dbReference type="Gene3D" id="1.20.1250.20">
    <property type="entry name" value="MFS general substrate transporter like domains"/>
    <property type="match status" value="1"/>
</dbReference>
<dbReference type="InterPro" id="IPR020846">
    <property type="entry name" value="MFS_dom"/>
</dbReference>
<comment type="subcellular location">
    <subcellularLocation>
        <location evidence="1">Membrane</location>
        <topology evidence="1">Multi-pass membrane protein</topology>
    </subcellularLocation>
</comment>
<keyword evidence="4 6" id="KW-0472">Membrane</keyword>
<feature type="transmembrane region" description="Helical" evidence="6">
    <location>
        <begin position="405"/>
        <end position="427"/>
    </location>
</feature>
<feature type="region of interest" description="Disordered" evidence="5">
    <location>
        <begin position="695"/>
        <end position="724"/>
    </location>
</feature>
<feature type="transmembrane region" description="Helical" evidence="6">
    <location>
        <begin position="504"/>
        <end position="524"/>
    </location>
</feature>
<dbReference type="InterPro" id="IPR011701">
    <property type="entry name" value="MFS"/>
</dbReference>
<sequence>MVETKDSGSSANLGDLDADSTARETSLSPSNRSSHSTIQEKPARPTSRASHASRARRGSHASSHATHASDDSDPLAPLELAISQGYGVDDEDYDRGAIGRVRTATSAGSSASRPPDFEVLFEDDDPENPRNWSVAYRAWVTFCISFTTWVVVLYSTSYTAAITGLQEEFNVKSSTIVTLGVTSYLIGLAVGSLLVAPASEIWGRRPVYCVCMAIFTLLVIPTCVATSLAEIIVVRFFGAVFGAAMVSNSAGTVVDISTEETRALVMSLWSIAPINGPVTGPVIGGFVFQYLGWRWDNWLVLILAGVATLTMFTTRETYAPIILQRKAARIRKEMDDERWWSRYDSRISLFELLKVNLMRPFVLFFTEPILWFFNLWISLIYGILYLCFVAYPIVFRQYRGWGPGISGLAFIGIGTGTMMVILGEPLLRRIINSHPKDPATGKVPPEATARVMIIGAVLTPIGQLVFSWTCLPVTIHWAIPIAFGIPFGAGNTISFIYGSNYLAGAYGIYAASALAGNAVTRSLFGGTLPLAGPTMYTSMSPQWAGTLLGLLEVAMIPIPIIFYKYGAKIRANSPAIKQLREDAEKNERRTEKAHKRRDRRAEDAAANPVLERETGGTLGPDIEKEAGTQVDAAPRKSYNETIVPAQAPKVSRLPVPTSRFDVLSSHLVPYKQAFIAICIKNRRSSVHELIPISESQPASISPHRSHVVAPSSAPDPSNSAAPAPPLAALVRGEAVAQEGHADLLAPDPRGRPPALDHAGPAPETEGPLERRRPAARRLGHLLAHGARVPAHRRQVGRSAARQVGAGSARCGGGREEAEAGAGGGGWGREEGCMSPW</sequence>
<feature type="region of interest" description="Disordered" evidence="5">
    <location>
        <begin position="1"/>
        <end position="75"/>
    </location>
</feature>
<feature type="transmembrane region" description="Helical" evidence="6">
    <location>
        <begin position="298"/>
        <end position="323"/>
    </location>
</feature>
<name>A0ABR2XR69_9PEZI</name>
<keyword evidence="3 6" id="KW-1133">Transmembrane helix</keyword>
<evidence type="ECO:0000313" key="8">
    <source>
        <dbReference type="EMBL" id="KAK9776096.1"/>
    </source>
</evidence>
<feature type="transmembrane region" description="Helical" evidence="6">
    <location>
        <begin position="475"/>
        <end position="497"/>
    </location>
</feature>
<organism evidence="8 9">
    <name type="scientific">Seiridium cardinale</name>
    <dbReference type="NCBI Taxonomy" id="138064"/>
    <lineage>
        <taxon>Eukaryota</taxon>
        <taxon>Fungi</taxon>
        <taxon>Dikarya</taxon>
        <taxon>Ascomycota</taxon>
        <taxon>Pezizomycotina</taxon>
        <taxon>Sordariomycetes</taxon>
        <taxon>Xylariomycetidae</taxon>
        <taxon>Amphisphaeriales</taxon>
        <taxon>Sporocadaceae</taxon>
        <taxon>Seiridium</taxon>
    </lineage>
</organism>
<evidence type="ECO:0000313" key="9">
    <source>
        <dbReference type="Proteomes" id="UP001465668"/>
    </source>
</evidence>
<feature type="compositionally biased region" description="Low complexity" evidence="5">
    <location>
        <begin position="709"/>
        <end position="721"/>
    </location>
</feature>
<evidence type="ECO:0000259" key="7">
    <source>
        <dbReference type="PROSITE" id="PS50850"/>
    </source>
</evidence>
<accession>A0ABR2XR69</accession>
<evidence type="ECO:0000256" key="6">
    <source>
        <dbReference type="SAM" id="Phobius"/>
    </source>
</evidence>